<gene>
    <name evidence="3" type="ORF">EUU23_01095</name>
</gene>
<keyword evidence="1" id="KW-1133">Transmembrane helix</keyword>
<protein>
    <submittedName>
        <fullName evidence="3">CPBP family intramembrane metalloprotease</fullName>
    </submittedName>
</protein>
<reference evidence="3 4" key="1">
    <citation type="submission" date="2019-01" db="EMBL/GenBank/DDBJ databases">
        <title>Sphingorhabdus lacus sp.nov., isolated from an oligotrophic freshwater lake.</title>
        <authorList>
            <person name="Park M."/>
        </authorList>
    </citation>
    <scope>NUCLEOTIDE SEQUENCE [LARGE SCALE GENOMIC DNA]</scope>
    <source>
        <strain evidence="3 4">IMCC26285</strain>
    </source>
</reference>
<keyword evidence="1" id="KW-0812">Transmembrane</keyword>
<dbReference type="PANTHER" id="PTHR43592">
    <property type="entry name" value="CAAX AMINO TERMINAL PROTEASE"/>
    <property type="match status" value="1"/>
</dbReference>
<keyword evidence="4" id="KW-1185">Reference proteome</keyword>
<dbReference type="PANTHER" id="PTHR43592:SF15">
    <property type="entry name" value="CAAX AMINO TERMINAL PROTEASE FAMILY PROTEIN"/>
    <property type="match status" value="1"/>
</dbReference>
<dbReference type="InterPro" id="IPR003675">
    <property type="entry name" value="Rce1/LyrA-like_dom"/>
</dbReference>
<sequence>MVIVPETRSQVKMQEISDPSLAQKPSIFPGIFPTIGWIVLYFVLQLICTAIFIAVDAVSGGTQIADAGAHKGLAVLWGIVASAIIQLSLMFLYLRKDNRFKKIGLDSFGTMPLARTFGLAFILVVGAMLFNFLYAHYVIPGIGMQEEMAKMLASIPRTPVNIIAGFFAFAIAAPLVEELLFRGFLQNALTRFVPVWAAILLSSFAFALVHLQPYAIPGLMSLSIAFGYLYHRTGSLRTNILLHILNNTAALLLTQAVV</sequence>
<accession>A0A6I4LW50</accession>
<evidence type="ECO:0000313" key="3">
    <source>
        <dbReference type="EMBL" id="MVZ96296.1"/>
    </source>
</evidence>
<keyword evidence="3" id="KW-0378">Hydrolase</keyword>
<evidence type="ECO:0000259" key="2">
    <source>
        <dbReference type="Pfam" id="PF02517"/>
    </source>
</evidence>
<dbReference type="Proteomes" id="UP000471147">
    <property type="component" value="Unassembled WGS sequence"/>
</dbReference>
<dbReference type="Pfam" id="PF02517">
    <property type="entry name" value="Rce1-like"/>
    <property type="match status" value="1"/>
</dbReference>
<name>A0A6I4LW50_9SPHN</name>
<evidence type="ECO:0000256" key="1">
    <source>
        <dbReference type="SAM" id="Phobius"/>
    </source>
</evidence>
<organism evidence="3 4">
    <name type="scientific">Sphingorhabdus profundilacus</name>
    <dbReference type="NCBI Taxonomy" id="2509718"/>
    <lineage>
        <taxon>Bacteria</taxon>
        <taxon>Pseudomonadati</taxon>
        <taxon>Pseudomonadota</taxon>
        <taxon>Alphaproteobacteria</taxon>
        <taxon>Sphingomonadales</taxon>
        <taxon>Sphingomonadaceae</taxon>
        <taxon>Sphingorhabdus</taxon>
    </lineage>
</organism>
<feature type="domain" description="CAAX prenyl protease 2/Lysostaphin resistance protein A-like" evidence="2">
    <location>
        <begin position="161"/>
        <end position="248"/>
    </location>
</feature>
<comment type="caution">
    <text evidence="3">The sequence shown here is derived from an EMBL/GenBank/DDBJ whole genome shotgun (WGS) entry which is preliminary data.</text>
</comment>
<dbReference type="EMBL" id="SDWJ01000001">
    <property type="protein sequence ID" value="MVZ96296.1"/>
    <property type="molecule type" value="Genomic_DNA"/>
</dbReference>
<keyword evidence="1" id="KW-0472">Membrane</keyword>
<feature type="transmembrane region" description="Helical" evidence="1">
    <location>
        <begin position="34"/>
        <end position="55"/>
    </location>
</feature>
<dbReference type="GO" id="GO:0006508">
    <property type="term" value="P:proteolysis"/>
    <property type="evidence" value="ECO:0007669"/>
    <property type="project" value="UniProtKB-KW"/>
</dbReference>
<feature type="transmembrane region" description="Helical" evidence="1">
    <location>
        <begin position="159"/>
        <end position="176"/>
    </location>
</feature>
<feature type="transmembrane region" description="Helical" evidence="1">
    <location>
        <begin position="116"/>
        <end position="139"/>
    </location>
</feature>
<evidence type="ECO:0000313" key="4">
    <source>
        <dbReference type="Proteomes" id="UP000471147"/>
    </source>
</evidence>
<dbReference type="GO" id="GO:0080120">
    <property type="term" value="P:CAAX-box protein maturation"/>
    <property type="evidence" value="ECO:0007669"/>
    <property type="project" value="UniProtKB-ARBA"/>
</dbReference>
<dbReference type="GO" id="GO:0004175">
    <property type="term" value="F:endopeptidase activity"/>
    <property type="evidence" value="ECO:0007669"/>
    <property type="project" value="UniProtKB-ARBA"/>
</dbReference>
<dbReference type="AlphaFoldDB" id="A0A6I4LW50"/>
<keyword evidence="3" id="KW-0482">Metalloprotease</keyword>
<proteinExistence type="predicted"/>
<feature type="transmembrane region" description="Helical" evidence="1">
    <location>
        <begin position="188"/>
        <end position="208"/>
    </location>
</feature>
<feature type="transmembrane region" description="Helical" evidence="1">
    <location>
        <begin position="214"/>
        <end position="231"/>
    </location>
</feature>
<dbReference type="GO" id="GO:0008237">
    <property type="term" value="F:metallopeptidase activity"/>
    <property type="evidence" value="ECO:0007669"/>
    <property type="project" value="UniProtKB-KW"/>
</dbReference>
<feature type="transmembrane region" description="Helical" evidence="1">
    <location>
        <begin position="75"/>
        <end position="95"/>
    </location>
</feature>
<keyword evidence="3" id="KW-0645">Protease</keyword>